<reference evidence="6" key="1">
    <citation type="submission" date="2019-06" db="EMBL/GenBank/DDBJ databases">
        <title>Draft genome sequence of the griseofulvin-producing fungus Xylaria cubensis strain G536.</title>
        <authorList>
            <person name="Mead M.E."/>
            <person name="Raja H.A."/>
            <person name="Steenwyk J.L."/>
            <person name="Knowles S.L."/>
            <person name="Oberlies N.H."/>
            <person name="Rokas A."/>
        </authorList>
    </citation>
    <scope>NUCLEOTIDE SEQUENCE [LARGE SCALE GENOMIC DNA]</scope>
    <source>
        <strain evidence="6">G536</strain>
    </source>
</reference>
<dbReference type="SUPFAM" id="SSF48403">
    <property type="entry name" value="Ankyrin repeat"/>
    <property type="match status" value="1"/>
</dbReference>
<keyword evidence="1" id="KW-0677">Repeat</keyword>
<dbReference type="OrthoDB" id="194358at2759"/>
<dbReference type="PROSITE" id="PS50297">
    <property type="entry name" value="ANK_REP_REGION"/>
    <property type="match status" value="1"/>
</dbReference>
<feature type="compositionally biased region" description="Polar residues" evidence="4">
    <location>
        <begin position="98"/>
        <end position="132"/>
    </location>
</feature>
<dbReference type="InterPro" id="IPR036770">
    <property type="entry name" value="Ankyrin_rpt-contain_sf"/>
</dbReference>
<evidence type="ECO:0000313" key="6">
    <source>
        <dbReference type="Proteomes" id="UP000319160"/>
    </source>
</evidence>
<feature type="region of interest" description="Disordered" evidence="4">
    <location>
        <begin position="94"/>
        <end position="132"/>
    </location>
</feature>
<protein>
    <submittedName>
        <fullName evidence="5">Uncharacterized protein</fullName>
    </submittedName>
</protein>
<comment type="caution">
    <text evidence="5">The sequence shown here is derived from an EMBL/GenBank/DDBJ whole genome shotgun (WGS) entry which is preliminary data.</text>
</comment>
<dbReference type="Gene3D" id="1.25.40.20">
    <property type="entry name" value="Ankyrin repeat-containing domain"/>
    <property type="match status" value="1"/>
</dbReference>
<accession>A0A553I8M6</accession>
<dbReference type="AlphaFoldDB" id="A0A553I8M6"/>
<evidence type="ECO:0000256" key="3">
    <source>
        <dbReference type="PROSITE-ProRule" id="PRU00023"/>
    </source>
</evidence>
<feature type="repeat" description="ANK" evidence="3">
    <location>
        <begin position="360"/>
        <end position="391"/>
    </location>
</feature>
<dbReference type="GO" id="GO:0085020">
    <property type="term" value="P:protein K6-linked ubiquitination"/>
    <property type="evidence" value="ECO:0007669"/>
    <property type="project" value="TreeGrafter"/>
</dbReference>
<dbReference type="PROSITE" id="PS50088">
    <property type="entry name" value="ANK_REPEAT"/>
    <property type="match status" value="1"/>
</dbReference>
<dbReference type="Pfam" id="PF12796">
    <property type="entry name" value="Ank_2"/>
    <property type="match status" value="1"/>
</dbReference>
<dbReference type="CDD" id="cd14688">
    <property type="entry name" value="bZIP_YAP"/>
    <property type="match status" value="1"/>
</dbReference>
<dbReference type="InterPro" id="IPR002110">
    <property type="entry name" value="Ankyrin_rpt"/>
</dbReference>
<name>A0A553I8M6_9PEZI</name>
<evidence type="ECO:0000313" key="5">
    <source>
        <dbReference type="EMBL" id="TRX96558.1"/>
    </source>
</evidence>
<proteinExistence type="predicted"/>
<dbReference type="Proteomes" id="UP000319160">
    <property type="component" value="Unassembled WGS sequence"/>
</dbReference>
<keyword evidence="6" id="KW-1185">Reference proteome</keyword>
<evidence type="ECO:0000256" key="4">
    <source>
        <dbReference type="SAM" id="MobiDB-lite"/>
    </source>
</evidence>
<dbReference type="EMBL" id="VFLP01000010">
    <property type="protein sequence ID" value="TRX96558.1"/>
    <property type="molecule type" value="Genomic_DNA"/>
</dbReference>
<feature type="region of interest" description="Disordered" evidence="4">
    <location>
        <begin position="1"/>
        <end position="22"/>
    </location>
</feature>
<dbReference type="STRING" id="2512241.A0A553I8M6"/>
<feature type="region of interest" description="Disordered" evidence="4">
    <location>
        <begin position="169"/>
        <end position="255"/>
    </location>
</feature>
<dbReference type="PANTHER" id="PTHR24171:SF8">
    <property type="entry name" value="BRCA1-ASSOCIATED RING DOMAIN PROTEIN 1"/>
    <property type="match status" value="1"/>
</dbReference>
<dbReference type="SMART" id="SM00248">
    <property type="entry name" value="ANK"/>
    <property type="match status" value="2"/>
</dbReference>
<sequence length="391" mass="43139">MAAVTQNSGNTTTTKRPERLRDTLYADMMKPDEDLSKMADPAERRRIQNRLAQRAYRMYPCSSNRGVLSINNIKGRKMREQKNEVEKLRDQIKKLQETPESSNTSRQSTPCTPPDSNSTPAMPTASLSPPNFEIVNTPSSEHQWVGGYFHEWPAAPAPQESFMTGLISPTELEAPPPYDESLCTGYSSDGFGGAPGMVKSPPTSRQHLKSRRTSSQSKRPRPNLPRSIGSPRQAPQSPHSPWMAPQPSPMDVHVPPGVMMMAPEPQMPVYSPHFDLQGRPEEFHYPSPPHMDDAPAWQMQPADGMVRTQSDSNLSARAAPRSLPDANAPILHLAVAGGHIDTLRIILKQCNVSVNVRDSAGYTPLQRAIINGHTDIVELLLKHGAEVNIDG</sequence>
<gene>
    <name evidence="5" type="ORF">FHL15_002460</name>
</gene>
<keyword evidence="2 3" id="KW-0040">ANK repeat</keyword>
<feature type="compositionally biased region" description="Polar residues" evidence="4">
    <location>
        <begin position="1"/>
        <end position="14"/>
    </location>
</feature>
<dbReference type="PANTHER" id="PTHR24171">
    <property type="entry name" value="ANKYRIN REPEAT DOMAIN-CONTAINING PROTEIN 39-RELATED"/>
    <property type="match status" value="1"/>
</dbReference>
<evidence type="ECO:0000256" key="2">
    <source>
        <dbReference type="ARBA" id="ARBA00023043"/>
    </source>
</evidence>
<organism evidence="5 6">
    <name type="scientific">Xylaria flabelliformis</name>
    <dbReference type="NCBI Taxonomy" id="2512241"/>
    <lineage>
        <taxon>Eukaryota</taxon>
        <taxon>Fungi</taxon>
        <taxon>Dikarya</taxon>
        <taxon>Ascomycota</taxon>
        <taxon>Pezizomycotina</taxon>
        <taxon>Sordariomycetes</taxon>
        <taxon>Xylariomycetidae</taxon>
        <taxon>Xylariales</taxon>
        <taxon>Xylariaceae</taxon>
        <taxon>Xylaria</taxon>
    </lineage>
</organism>
<dbReference type="GO" id="GO:0004842">
    <property type="term" value="F:ubiquitin-protein transferase activity"/>
    <property type="evidence" value="ECO:0007669"/>
    <property type="project" value="TreeGrafter"/>
</dbReference>
<evidence type="ECO:0000256" key="1">
    <source>
        <dbReference type="ARBA" id="ARBA00022737"/>
    </source>
</evidence>